<comment type="subcellular location">
    <subcellularLocation>
        <location evidence="1">Membrane</location>
        <topology evidence="1">Multi-pass membrane protein</topology>
    </subcellularLocation>
</comment>
<dbReference type="eggNOG" id="COG0531">
    <property type="taxonomic scope" value="Bacteria"/>
</dbReference>
<dbReference type="InterPro" id="IPR004841">
    <property type="entry name" value="AA-permease/SLC12A_dom"/>
</dbReference>
<organism evidence="7 8">
    <name type="scientific">Heyndrickxia coagulans 36D1</name>
    <dbReference type="NCBI Taxonomy" id="345219"/>
    <lineage>
        <taxon>Bacteria</taxon>
        <taxon>Bacillati</taxon>
        <taxon>Bacillota</taxon>
        <taxon>Bacilli</taxon>
        <taxon>Bacillales</taxon>
        <taxon>Bacillaceae</taxon>
        <taxon>Heyndrickxia</taxon>
    </lineage>
</organism>
<sequence length="448" mass="49584">MENQPTLKRSLTLFQVVFLGLAWMTPMIFFTSFGISYESSKGMLTVAYLLAFLAIFFTASSYGKMAKAFPVSGSALTYITKVMNPFIGFLVGWVILLDYLFSCIIANLMFGINLHAQFPSVPSYIWIILLDIVLMVINIIGIKTSANISKLFVCIQIAFIALFCILVFHNLLQNDTSVHLAGPFAMGDSITFSTILAGASIICFSFLGFDSITAMAEETINPKKNIPRAIMIIISVAGILYFSTSYFLQLAYPELKFSNPDTAGFYVANLVGGKILGSIFTTVLVFAVFTQGLSSVATVTRLLYVMGRSAQLPKKSFGYLHPKFRTPVFNVVLVSVISLLGLFISLDTCIKFVNFGALTAFMFVNLSVILHYFIKEKRRTLKGIIAYLVSPLIGAGFIFYLLTLLDKDSLLMGLSWLALGLMYSLYLVARKKKRALVKEQENVTVTVE</sequence>
<dbReference type="Gene3D" id="1.20.1740.10">
    <property type="entry name" value="Amino acid/polyamine transporter I"/>
    <property type="match status" value="1"/>
</dbReference>
<keyword evidence="2 5" id="KW-0812">Transmembrane</keyword>
<evidence type="ECO:0000259" key="6">
    <source>
        <dbReference type="Pfam" id="PF00324"/>
    </source>
</evidence>
<accession>G2TR06</accession>
<evidence type="ECO:0000313" key="7">
    <source>
        <dbReference type="EMBL" id="AEP00082.1"/>
    </source>
</evidence>
<name>G2TR06_HEYCO</name>
<evidence type="ECO:0000313" key="8">
    <source>
        <dbReference type="Proteomes" id="UP000009283"/>
    </source>
</evidence>
<dbReference type="Pfam" id="PF00324">
    <property type="entry name" value="AA_permease"/>
    <property type="match status" value="1"/>
</dbReference>
<keyword evidence="3 5" id="KW-1133">Transmembrane helix</keyword>
<evidence type="ECO:0000256" key="3">
    <source>
        <dbReference type="ARBA" id="ARBA00022989"/>
    </source>
</evidence>
<dbReference type="GO" id="GO:0055085">
    <property type="term" value="P:transmembrane transport"/>
    <property type="evidence" value="ECO:0007669"/>
    <property type="project" value="InterPro"/>
</dbReference>
<feature type="transmembrane region" description="Helical" evidence="5">
    <location>
        <begin position="279"/>
        <end position="306"/>
    </location>
</feature>
<feature type="transmembrane region" description="Helical" evidence="5">
    <location>
        <begin position="327"/>
        <end position="346"/>
    </location>
</feature>
<dbReference type="RefSeq" id="WP_014096224.1">
    <property type="nucleotide sequence ID" value="NC_016023.1"/>
</dbReference>
<feature type="transmembrane region" description="Helical" evidence="5">
    <location>
        <begin position="124"/>
        <end position="142"/>
    </location>
</feature>
<gene>
    <name evidence="7" type="ORF">Bcoa_0864</name>
</gene>
<dbReference type="GO" id="GO:0016020">
    <property type="term" value="C:membrane"/>
    <property type="evidence" value="ECO:0007669"/>
    <property type="project" value="UniProtKB-SubCell"/>
</dbReference>
<dbReference type="Proteomes" id="UP000009283">
    <property type="component" value="Chromosome"/>
</dbReference>
<feature type="transmembrane region" description="Helical" evidence="5">
    <location>
        <begin position="385"/>
        <end position="404"/>
    </location>
</feature>
<feature type="transmembrane region" description="Helical" evidence="5">
    <location>
        <begin position="43"/>
        <end position="65"/>
    </location>
</feature>
<feature type="transmembrane region" description="Helical" evidence="5">
    <location>
        <begin position="151"/>
        <end position="169"/>
    </location>
</feature>
<evidence type="ECO:0000256" key="1">
    <source>
        <dbReference type="ARBA" id="ARBA00004141"/>
    </source>
</evidence>
<dbReference type="InterPro" id="IPR050367">
    <property type="entry name" value="APC_superfamily"/>
</dbReference>
<reference evidence="7 8" key="1">
    <citation type="journal article" date="2011" name="Stand. Genomic Sci.">
        <title>Complete Genome Sequence of a thermotolerant sporogenic lactic acid bacterium, Bacillus coagulans strain 36D1.</title>
        <authorList>
            <person name="Rhee M.S."/>
            <person name="Moritz B.E."/>
            <person name="Xie G."/>
            <person name="Glavina Del Rio T."/>
            <person name="Dalin E."/>
            <person name="Tice H."/>
            <person name="Bruce D."/>
            <person name="Goodwin L."/>
            <person name="Chertkov O."/>
            <person name="Brettin T."/>
            <person name="Han C."/>
            <person name="Detter C."/>
            <person name="Pitluck S."/>
            <person name="Land M.L."/>
            <person name="Patel M."/>
            <person name="Ou M."/>
            <person name="Harbrucker R."/>
            <person name="Ingram L.O."/>
            <person name="Shanmugam K.T."/>
        </authorList>
    </citation>
    <scope>NUCLEOTIDE SEQUENCE [LARGE SCALE GENOMIC DNA]</scope>
    <source>
        <strain evidence="7 8">36D1</strain>
    </source>
</reference>
<dbReference type="PIRSF" id="PIRSF006060">
    <property type="entry name" value="AA_transporter"/>
    <property type="match status" value="1"/>
</dbReference>
<dbReference type="EMBL" id="CP003056">
    <property type="protein sequence ID" value="AEP00082.1"/>
    <property type="molecule type" value="Genomic_DNA"/>
</dbReference>
<dbReference type="KEGG" id="bag:Bcoa_0864"/>
<feature type="transmembrane region" description="Helical" evidence="5">
    <location>
        <begin position="189"/>
        <end position="209"/>
    </location>
</feature>
<dbReference type="AlphaFoldDB" id="G2TR06"/>
<feature type="transmembrane region" description="Helical" evidence="5">
    <location>
        <begin position="229"/>
        <end position="248"/>
    </location>
</feature>
<feature type="transmembrane region" description="Helical" evidence="5">
    <location>
        <begin position="352"/>
        <end position="373"/>
    </location>
</feature>
<feature type="transmembrane region" description="Helical" evidence="5">
    <location>
        <begin position="86"/>
        <end position="112"/>
    </location>
</feature>
<evidence type="ECO:0000256" key="5">
    <source>
        <dbReference type="SAM" id="Phobius"/>
    </source>
</evidence>
<dbReference type="PANTHER" id="PTHR42770:SF8">
    <property type="entry name" value="PUTRESCINE IMPORTER PUUP"/>
    <property type="match status" value="1"/>
</dbReference>
<feature type="domain" description="Amino acid permease/ SLC12A" evidence="6">
    <location>
        <begin position="16"/>
        <end position="369"/>
    </location>
</feature>
<protein>
    <submittedName>
        <fullName evidence="7">Amino acid permease-associated region</fullName>
    </submittedName>
</protein>
<feature type="transmembrane region" description="Helical" evidence="5">
    <location>
        <begin position="12"/>
        <end position="37"/>
    </location>
</feature>
<evidence type="ECO:0000256" key="2">
    <source>
        <dbReference type="ARBA" id="ARBA00022692"/>
    </source>
</evidence>
<evidence type="ECO:0000256" key="4">
    <source>
        <dbReference type="ARBA" id="ARBA00023136"/>
    </source>
</evidence>
<dbReference type="HOGENOM" id="CLU_007946_6_0_9"/>
<dbReference type="PANTHER" id="PTHR42770">
    <property type="entry name" value="AMINO ACID TRANSPORTER-RELATED"/>
    <property type="match status" value="1"/>
</dbReference>
<feature type="transmembrane region" description="Helical" evidence="5">
    <location>
        <begin position="410"/>
        <end position="429"/>
    </location>
</feature>
<proteinExistence type="predicted"/>
<keyword evidence="4 5" id="KW-0472">Membrane</keyword>